<evidence type="ECO:0000256" key="1">
    <source>
        <dbReference type="ARBA" id="ARBA00023015"/>
    </source>
</evidence>
<dbReference type="PROSITE" id="PS50043">
    <property type="entry name" value="HTH_LUXR_2"/>
    <property type="match status" value="1"/>
</dbReference>
<keyword evidence="1" id="KW-0805">Transcription regulation</keyword>
<accession>A0AAE9ZU42</accession>
<feature type="domain" description="HTH luxR-type" evidence="4">
    <location>
        <begin position="330"/>
        <end position="392"/>
    </location>
</feature>
<name>A0AAE9ZU42_9BACT</name>
<dbReference type="EMBL" id="CP119075">
    <property type="protein sequence ID" value="WED64321.1"/>
    <property type="molecule type" value="Genomic_DNA"/>
</dbReference>
<evidence type="ECO:0000313" key="5">
    <source>
        <dbReference type="EMBL" id="WED64321.1"/>
    </source>
</evidence>
<keyword evidence="3" id="KW-0804">Transcription</keyword>
<dbReference type="Proteomes" id="UP001218638">
    <property type="component" value="Chromosome"/>
</dbReference>
<evidence type="ECO:0000256" key="3">
    <source>
        <dbReference type="ARBA" id="ARBA00023163"/>
    </source>
</evidence>
<dbReference type="InterPro" id="IPR036388">
    <property type="entry name" value="WH-like_DNA-bd_sf"/>
</dbReference>
<evidence type="ECO:0000256" key="2">
    <source>
        <dbReference type="ARBA" id="ARBA00023125"/>
    </source>
</evidence>
<reference evidence="5" key="1">
    <citation type="submission" date="2023-03" db="EMBL/GenBank/DDBJ databases">
        <title>Lomoglobus Profundus gen. nov., sp. nov., a novel member of the phylum Verrucomicrobia, isolated from deep-marine sediment of South China Sea.</title>
        <authorList>
            <person name="Ahmad T."/>
            <person name="Ishaq S.E."/>
            <person name="Wang F."/>
        </authorList>
    </citation>
    <scope>NUCLEOTIDE SEQUENCE</scope>
    <source>
        <strain evidence="5">LMO-M01</strain>
    </source>
</reference>
<evidence type="ECO:0000259" key="4">
    <source>
        <dbReference type="PROSITE" id="PS50043"/>
    </source>
</evidence>
<dbReference type="RefSeq" id="WP_330931014.1">
    <property type="nucleotide sequence ID" value="NZ_CP119075.1"/>
</dbReference>
<keyword evidence="6" id="KW-1185">Reference proteome</keyword>
<protein>
    <submittedName>
        <fullName evidence="5">LuxR C-terminal-related transcriptional regulator</fullName>
    </submittedName>
</protein>
<gene>
    <name evidence="5" type="ORF">PXH66_18440</name>
</gene>
<dbReference type="SUPFAM" id="SSF46894">
    <property type="entry name" value="C-terminal effector domain of the bipartite response regulators"/>
    <property type="match status" value="1"/>
</dbReference>
<sequence>MSTTTTLPIVPPPRSLLAEEQNAVLEVNRALGIKALWKSLQSLFEDLVPHDSLVMSQGYTDWRSESTTRRLTSARSRVPDDSHMEPVVAGEGRNFFQPFLNAHNGIAAYTHSQLMSDPRKIPQSRYYKRFMQPLGWRYSAHLLYWKQGEVTTSFALRRRPDQGDFSPEELSRLHTLHPHIGAALDRLDAYEGEHRARVLLESYYRSQPDAVLFLDWDLQVIYTSMEASRLCAVWNFGLSEARRYNSQAVFALPPEIAGAVEELKNSLLISGKELPLNAEPAPRTAQVVSPRGECQALVTMKRDNRGAHNRPVFLVRFQEASTTPEGPSDAKRLLAQLSPAERELAALICEGLPNKVIAQQLHKTEGSVRVQISGIYQKLRVGSRTQLVLALR</sequence>
<dbReference type="AlphaFoldDB" id="A0AAE9ZU42"/>
<keyword evidence="2" id="KW-0238">DNA-binding</keyword>
<dbReference type="Gene3D" id="1.10.10.10">
    <property type="entry name" value="Winged helix-like DNA-binding domain superfamily/Winged helix DNA-binding domain"/>
    <property type="match status" value="1"/>
</dbReference>
<dbReference type="Pfam" id="PF00196">
    <property type="entry name" value="GerE"/>
    <property type="match status" value="1"/>
</dbReference>
<proteinExistence type="predicted"/>
<dbReference type="KEGG" id="slom:PXH66_18440"/>
<dbReference type="GO" id="GO:0006355">
    <property type="term" value="P:regulation of DNA-templated transcription"/>
    <property type="evidence" value="ECO:0007669"/>
    <property type="project" value="InterPro"/>
</dbReference>
<evidence type="ECO:0000313" key="6">
    <source>
        <dbReference type="Proteomes" id="UP001218638"/>
    </source>
</evidence>
<dbReference type="PANTHER" id="PTHR44688">
    <property type="entry name" value="DNA-BINDING TRANSCRIPTIONAL ACTIVATOR DEVR_DOSR"/>
    <property type="match status" value="1"/>
</dbReference>
<dbReference type="CDD" id="cd06170">
    <property type="entry name" value="LuxR_C_like"/>
    <property type="match status" value="1"/>
</dbReference>
<dbReference type="GO" id="GO:0003677">
    <property type="term" value="F:DNA binding"/>
    <property type="evidence" value="ECO:0007669"/>
    <property type="project" value="UniProtKB-KW"/>
</dbReference>
<organism evidence="5 6">
    <name type="scientific">Synoicihabitans lomoniglobus</name>
    <dbReference type="NCBI Taxonomy" id="2909285"/>
    <lineage>
        <taxon>Bacteria</taxon>
        <taxon>Pseudomonadati</taxon>
        <taxon>Verrucomicrobiota</taxon>
        <taxon>Opitutia</taxon>
        <taxon>Opitutales</taxon>
        <taxon>Opitutaceae</taxon>
        <taxon>Synoicihabitans</taxon>
    </lineage>
</organism>
<dbReference type="PANTHER" id="PTHR44688:SF16">
    <property type="entry name" value="DNA-BINDING TRANSCRIPTIONAL ACTIVATOR DEVR_DOSR"/>
    <property type="match status" value="1"/>
</dbReference>
<dbReference type="SMART" id="SM00421">
    <property type="entry name" value="HTH_LUXR"/>
    <property type="match status" value="1"/>
</dbReference>
<dbReference type="InterPro" id="IPR000792">
    <property type="entry name" value="Tscrpt_reg_LuxR_C"/>
</dbReference>
<dbReference type="InterPro" id="IPR016032">
    <property type="entry name" value="Sig_transdc_resp-reg_C-effctor"/>
</dbReference>